<evidence type="ECO:0000259" key="1">
    <source>
        <dbReference type="PROSITE" id="PS51918"/>
    </source>
</evidence>
<feature type="domain" description="Radical SAM core" evidence="1">
    <location>
        <begin position="255"/>
        <end position="489"/>
    </location>
</feature>
<dbReference type="eggNOG" id="COG1032">
    <property type="taxonomic scope" value="Bacteria"/>
</dbReference>
<dbReference type="PROSITE" id="PS51918">
    <property type="entry name" value="RADICAL_SAM"/>
    <property type="match status" value="1"/>
</dbReference>
<dbReference type="InterPro" id="IPR023862">
    <property type="entry name" value="CHP03960_rSAM"/>
</dbReference>
<dbReference type="SFLD" id="SFLDG01082">
    <property type="entry name" value="B12-binding_domain_containing"/>
    <property type="match status" value="1"/>
</dbReference>
<dbReference type="EMBL" id="CP002637">
    <property type="protein sequence ID" value="AEB99397.1"/>
    <property type="molecule type" value="Genomic_DNA"/>
</dbReference>
<dbReference type="AlphaFoldDB" id="C9LXR2"/>
<evidence type="ECO:0000313" key="2">
    <source>
        <dbReference type="EMBL" id="AEB99397.1"/>
    </source>
</evidence>
<evidence type="ECO:0000313" key="4">
    <source>
        <dbReference type="Proteomes" id="UP000003505"/>
    </source>
</evidence>
<keyword evidence="5" id="KW-1185">Reference proteome</keyword>
<reference evidence="3 4" key="1">
    <citation type="submission" date="2009-09" db="EMBL/GenBank/DDBJ databases">
        <authorList>
            <person name="Weinstock G."/>
            <person name="Sodergren E."/>
            <person name="Clifton S."/>
            <person name="Fulton L."/>
            <person name="Fulton B."/>
            <person name="Courtney L."/>
            <person name="Fronick C."/>
            <person name="Harrison M."/>
            <person name="Strong C."/>
            <person name="Farmer C."/>
            <person name="Delahaunty K."/>
            <person name="Markovic C."/>
            <person name="Hall O."/>
            <person name="Minx P."/>
            <person name="Tomlinson C."/>
            <person name="Mitreva M."/>
            <person name="Nelson J."/>
            <person name="Hou S."/>
            <person name="Wollam A."/>
            <person name="Pepin K.H."/>
            <person name="Johnson M."/>
            <person name="Bhonagiri V."/>
            <person name="Nash W.E."/>
            <person name="Warren W."/>
            <person name="Chinwalla A."/>
            <person name="Mardis E.R."/>
            <person name="Wilson R.K."/>
        </authorList>
    </citation>
    <scope>NUCLEOTIDE SEQUENCE [LARGE SCALE GENOMIC DNA]</scope>
    <source>
        <strain evidence="3">ATCC 35185</strain>
        <strain evidence="4">ATCC 35185 / DSM 20758 / VPI D19B-28</strain>
    </source>
</reference>
<gene>
    <name evidence="2" type="ordered locus">Selsp_0425</name>
    <name evidence="3" type="ORF">SELSPUOL_02270</name>
</gene>
<dbReference type="STRING" id="546271.Selsp_0425"/>
<dbReference type="OrthoDB" id="9806827at2"/>
<dbReference type="HOGENOM" id="CLU_011543_3_2_9"/>
<evidence type="ECO:0000313" key="5">
    <source>
        <dbReference type="Proteomes" id="UP000011124"/>
    </source>
</evidence>
<dbReference type="SFLD" id="SFLDS00029">
    <property type="entry name" value="Radical_SAM"/>
    <property type="match status" value="1"/>
</dbReference>
<name>C9LXR2_SELS3</name>
<reference evidence="2 5" key="2">
    <citation type="submission" date="2011-04" db="EMBL/GenBank/DDBJ databases">
        <title>The complete genome of Selenomonas sputigena DSM 20758.</title>
        <authorList>
            <consortium name="US DOE Joint Genome Institute (JGI-PGF)"/>
            <person name="Lucas S."/>
            <person name="Copeland A."/>
            <person name="Lapidus A."/>
            <person name="Bruce D."/>
            <person name="Goodwin L."/>
            <person name="Pitluck S."/>
            <person name="Peters L."/>
            <person name="Kyrpides N."/>
            <person name="Mavromatis K."/>
            <person name="Ivanova N."/>
            <person name="Ovchinnikova G."/>
            <person name="Teshima H."/>
            <person name="Detter J.C."/>
            <person name="Tapia R."/>
            <person name="Han C."/>
            <person name="Land M."/>
            <person name="Hauser L."/>
            <person name="Markowitz V."/>
            <person name="Cheng J.-F."/>
            <person name="Hugenholtz P."/>
            <person name="Woyke T."/>
            <person name="Wu D."/>
            <person name="Gronow S."/>
            <person name="Wellnitz S."/>
            <person name="Schneider S."/>
            <person name="Klenk H.-P."/>
            <person name="Eisen J.A."/>
        </authorList>
    </citation>
    <scope>NUCLEOTIDE SEQUENCE [LARGE SCALE GENOMIC DNA]</scope>
    <source>
        <strain evidence="2">ATCC 35185</strain>
        <strain evidence="5">ATCC 35185 / DSM 20758 / VPI D19B-28</strain>
    </source>
</reference>
<dbReference type="InterPro" id="IPR045784">
    <property type="entry name" value="Radical_SAM_N2"/>
</dbReference>
<dbReference type="NCBIfam" id="TIGR03960">
    <property type="entry name" value="rSAM_fuse_unch"/>
    <property type="match status" value="1"/>
</dbReference>
<dbReference type="Pfam" id="PF04055">
    <property type="entry name" value="Radical_SAM"/>
    <property type="match status" value="1"/>
</dbReference>
<sequence>MVKLEQEMLQAVEKPARYTGGEWNAQPKDSAAVLCRIALAMADVYEVGMSNLGLKILYEILNRRDDIAAERVYAPWLDMEEEMRRRGIPLFSLETFREISSFDILGFSLQYELLITNTLNMLDLAGLPLHAAERTDEQPFVIGGGPCVYNTEPIADFFDFFVLGDGEEIVVEVCDALIAWKKEGRPDGRRGFLRRAARIPGVYVPSFYAPEYDAQGMFTGLRILDAAASPQIYRRVVKDLDAAPFLEKPVVPYLGIVHDRLMLELFRGCTRGCRFCQAGMAYRPVRERRPETLESLARTLFDSTGYNEMSLTSLSSADYSCLSPLVDGLLAGTQGERVSFSLPSLRIDSFSVDIAERLQQVRKSGLTFAPEAGTQRLRDVINKNVTEDDLLHSVRTAFEQGWKAVKLYFMMGLPTETDEDIVGIAELAQKVVDCYKEVKGKRGVKVTVSVSCFVPKAYTPFQWFAQVPQEEFERRQRLLKESIRDRAISFHYHDARASVLEGALSRGDRRLSAVIETAWRNGAKFDGWTDQFKDEVWKDAFCRCGIAPEFYSRRTRDLEEVLPWAHTSPGVSEDFLRREWQRAQEAALTHDCRRETCTGCGVCPELGCDVVDWRGEA</sequence>
<dbReference type="Proteomes" id="UP000011124">
    <property type="component" value="Chromosome"/>
</dbReference>
<dbReference type="EMBL" id="ACKP02000049">
    <property type="protein sequence ID" value="EEX76445.1"/>
    <property type="molecule type" value="Genomic_DNA"/>
</dbReference>
<dbReference type="KEGG" id="ssg:Selsp_0425"/>
<dbReference type="PANTHER" id="PTHR42731">
    <property type="entry name" value="SLL1084 PROTEIN"/>
    <property type="match status" value="1"/>
</dbReference>
<proteinExistence type="predicted"/>
<organism evidence="3 4">
    <name type="scientific">Selenomonas sputigena (strain ATCC 35185 / DSM 20758 / CCUG 44933 / VPI D19B-28)</name>
    <dbReference type="NCBI Taxonomy" id="546271"/>
    <lineage>
        <taxon>Bacteria</taxon>
        <taxon>Bacillati</taxon>
        <taxon>Bacillota</taxon>
        <taxon>Negativicutes</taxon>
        <taxon>Selenomonadales</taxon>
        <taxon>Selenomonadaceae</taxon>
        <taxon>Selenomonas</taxon>
    </lineage>
</organism>
<dbReference type="GO" id="GO:0051536">
    <property type="term" value="F:iron-sulfur cluster binding"/>
    <property type="evidence" value="ECO:0007669"/>
    <property type="project" value="InterPro"/>
</dbReference>
<dbReference type="CDD" id="cd01335">
    <property type="entry name" value="Radical_SAM"/>
    <property type="match status" value="1"/>
</dbReference>
<dbReference type="SMART" id="SM00729">
    <property type="entry name" value="Elp3"/>
    <property type="match status" value="1"/>
</dbReference>
<protein>
    <submittedName>
        <fullName evidence="3">Radical SAM domain protein</fullName>
    </submittedName>
</protein>
<dbReference type="InterPro" id="IPR006638">
    <property type="entry name" value="Elp3/MiaA/NifB-like_rSAM"/>
</dbReference>
<dbReference type="InterPro" id="IPR023404">
    <property type="entry name" value="rSAM_horseshoe"/>
</dbReference>
<dbReference type="Proteomes" id="UP000003505">
    <property type="component" value="Unassembled WGS sequence"/>
</dbReference>
<dbReference type="Gene3D" id="3.80.30.20">
    <property type="entry name" value="tm_1862 like domain"/>
    <property type="match status" value="1"/>
</dbReference>
<dbReference type="RefSeq" id="WP_006193612.1">
    <property type="nucleotide sequence ID" value="NC_015437.1"/>
</dbReference>
<dbReference type="InterPro" id="IPR058240">
    <property type="entry name" value="rSAM_sf"/>
</dbReference>
<evidence type="ECO:0000313" key="3">
    <source>
        <dbReference type="EMBL" id="EEX76445.1"/>
    </source>
</evidence>
<dbReference type="eggNOG" id="COG5011">
    <property type="taxonomic scope" value="Bacteria"/>
</dbReference>
<accession>C9LXR2</accession>
<dbReference type="SUPFAM" id="SSF102114">
    <property type="entry name" value="Radical SAM enzymes"/>
    <property type="match status" value="1"/>
</dbReference>
<dbReference type="Pfam" id="PF19864">
    <property type="entry name" value="Radical_SAM_N2"/>
    <property type="match status" value="1"/>
</dbReference>
<dbReference type="GO" id="GO:0003824">
    <property type="term" value="F:catalytic activity"/>
    <property type="evidence" value="ECO:0007669"/>
    <property type="project" value="InterPro"/>
</dbReference>
<dbReference type="InterPro" id="IPR007197">
    <property type="entry name" value="rSAM"/>
</dbReference>
<dbReference type="PANTHER" id="PTHR42731:SF1">
    <property type="entry name" value="RADICAL SAM DOMAIN PROTEIN"/>
    <property type="match status" value="1"/>
</dbReference>